<dbReference type="Pfam" id="PF13557">
    <property type="entry name" value="Phenol_MetA_deg"/>
    <property type="match status" value="1"/>
</dbReference>
<evidence type="ECO:0000256" key="1">
    <source>
        <dbReference type="SAM" id="SignalP"/>
    </source>
</evidence>
<comment type="caution">
    <text evidence="2">The sequence shown here is derived from an EMBL/GenBank/DDBJ whole genome shotgun (WGS) entry which is preliminary data.</text>
</comment>
<reference evidence="3" key="1">
    <citation type="submission" date="2018-05" db="EMBL/GenBank/DDBJ databases">
        <authorList>
            <person name="Li X."/>
        </authorList>
    </citation>
    <scope>NUCLEOTIDE SEQUENCE [LARGE SCALE GENOMIC DNA]</scope>
    <source>
        <strain evidence="3">HKS-05</strain>
    </source>
</reference>
<dbReference type="AlphaFoldDB" id="A0A328B169"/>
<name>A0A328B169_9CAUL</name>
<dbReference type="InterPro" id="IPR025737">
    <property type="entry name" value="FApF"/>
</dbReference>
<evidence type="ECO:0000313" key="2">
    <source>
        <dbReference type="EMBL" id="RAK58748.1"/>
    </source>
</evidence>
<dbReference type="Proteomes" id="UP000249842">
    <property type="component" value="Unassembled WGS sequence"/>
</dbReference>
<sequence>MAVTSWISWPRAARALALGLLASATFSAAAKAQAAAPEATSPESANPGARPLCADRPGKATPPCIVDVGRLQVEVGLVDAAFQRQAGQHDDAYTLGQFELRTGISRRTEVEIGWTPWSIQRTETAGVRSRQAGVGDLSLGFRTALTDPDKDGLAVSLEPFVTAPTGTHGQGAGGWQGGLLLPMSGPLIKDVSFGFTPEVAVVRNAAGGGTHVAWSGAFGISHAFGPANVGLEVWGGVDEDPAATTTMASLDATAAWTPAATPDLQLDAGVNAGLNRNTPDVELYVGVARRF</sequence>
<dbReference type="EMBL" id="QFYP01000001">
    <property type="protein sequence ID" value="RAK58748.1"/>
    <property type="molecule type" value="Genomic_DNA"/>
</dbReference>
<proteinExistence type="predicted"/>
<organism evidence="2 3">
    <name type="scientific">Phenylobacterium hankyongense</name>
    <dbReference type="NCBI Taxonomy" id="1813876"/>
    <lineage>
        <taxon>Bacteria</taxon>
        <taxon>Pseudomonadati</taxon>
        <taxon>Pseudomonadota</taxon>
        <taxon>Alphaproteobacteria</taxon>
        <taxon>Caulobacterales</taxon>
        <taxon>Caulobacteraceae</taxon>
        <taxon>Phenylobacterium</taxon>
    </lineage>
</organism>
<feature type="signal peptide" evidence="1">
    <location>
        <begin position="1"/>
        <end position="30"/>
    </location>
</feature>
<keyword evidence="3" id="KW-1185">Reference proteome</keyword>
<accession>A0A328B169</accession>
<keyword evidence="1" id="KW-0732">Signal</keyword>
<feature type="chain" id="PRO_5016346001" evidence="1">
    <location>
        <begin position="31"/>
        <end position="291"/>
    </location>
</feature>
<gene>
    <name evidence="2" type="ORF">DJ021_02485</name>
</gene>
<evidence type="ECO:0000313" key="3">
    <source>
        <dbReference type="Proteomes" id="UP000249842"/>
    </source>
</evidence>
<protein>
    <submittedName>
        <fullName evidence="2">Transporter</fullName>
    </submittedName>
</protein>